<proteinExistence type="predicted"/>
<dbReference type="AlphaFoldDB" id="A0A5B7ETC4"/>
<accession>A0A5B7ETC4</accession>
<evidence type="ECO:0000313" key="2">
    <source>
        <dbReference type="Proteomes" id="UP000324222"/>
    </source>
</evidence>
<name>A0A5B7ETC4_PORTR</name>
<gene>
    <name evidence="1" type="ORF">E2C01_029784</name>
</gene>
<sequence>MECLCNIRSDSDCDSYSQTLLCFTSTISKDFIQIYTCFKIVSQERNTGGGGHFYQTAVRGSQLEEGLPAHEAKFAG</sequence>
<organism evidence="1 2">
    <name type="scientific">Portunus trituberculatus</name>
    <name type="common">Swimming crab</name>
    <name type="synonym">Neptunus trituberculatus</name>
    <dbReference type="NCBI Taxonomy" id="210409"/>
    <lineage>
        <taxon>Eukaryota</taxon>
        <taxon>Metazoa</taxon>
        <taxon>Ecdysozoa</taxon>
        <taxon>Arthropoda</taxon>
        <taxon>Crustacea</taxon>
        <taxon>Multicrustacea</taxon>
        <taxon>Malacostraca</taxon>
        <taxon>Eumalacostraca</taxon>
        <taxon>Eucarida</taxon>
        <taxon>Decapoda</taxon>
        <taxon>Pleocyemata</taxon>
        <taxon>Brachyura</taxon>
        <taxon>Eubrachyura</taxon>
        <taxon>Portunoidea</taxon>
        <taxon>Portunidae</taxon>
        <taxon>Portuninae</taxon>
        <taxon>Portunus</taxon>
    </lineage>
</organism>
<protein>
    <submittedName>
        <fullName evidence="1">Uncharacterized protein</fullName>
    </submittedName>
</protein>
<evidence type="ECO:0000313" key="1">
    <source>
        <dbReference type="EMBL" id="MPC36329.1"/>
    </source>
</evidence>
<keyword evidence="2" id="KW-1185">Reference proteome</keyword>
<reference evidence="1 2" key="1">
    <citation type="submission" date="2019-05" db="EMBL/GenBank/DDBJ databases">
        <title>Another draft genome of Portunus trituberculatus and its Hox gene families provides insights of decapod evolution.</title>
        <authorList>
            <person name="Jeong J.-H."/>
            <person name="Song I."/>
            <person name="Kim S."/>
            <person name="Choi T."/>
            <person name="Kim D."/>
            <person name="Ryu S."/>
            <person name="Kim W."/>
        </authorList>
    </citation>
    <scope>NUCLEOTIDE SEQUENCE [LARGE SCALE GENOMIC DNA]</scope>
    <source>
        <tissue evidence="1">Muscle</tissue>
    </source>
</reference>
<dbReference type="EMBL" id="VSRR010003488">
    <property type="protein sequence ID" value="MPC36329.1"/>
    <property type="molecule type" value="Genomic_DNA"/>
</dbReference>
<comment type="caution">
    <text evidence="1">The sequence shown here is derived from an EMBL/GenBank/DDBJ whole genome shotgun (WGS) entry which is preliminary data.</text>
</comment>
<dbReference type="Proteomes" id="UP000324222">
    <property type="component" value="Unassembled WGS sequence"/>
</dbReference>